<gene>
    <name evidence="2" type="ORF">GCM10009855_07310</name>
</gene>
<dbReference type="InterPro" id="IPR020843">
    <property type="entry name" value="ER"/>
</dbReference>
<dbReference type="InterPro" id="IPR011032">
    <property type="entry name" value="GroES-like_sf"/>
</dbReference>
<evidence type="ECO:0000313" key="2">
    <source>
        <dbReference type="EMBL" id="GAA2370548.1"/>
    </source>
</evidence>
<dbReference type="PANTHER" id="PTHR43482">
    <property type="entry name" value="PROTEIN AST1-RELATED"/>
    <property type="match status" value="1"/>
</dbReference>
<dbReference type="Gene3D" id="3.40.50.720">
    <property type="entry name" value="NAD(P)-binding Rossmann-like Domain"/>
    <property type="match status" value="1"/>
</dbReference>
<feature type="domain" description="Enoyl reductase (ER)" evidence="1">
    <location>
        <begin position="12"/>
        <end position="306"/>
    </location>
</feature>
<comment type="caution">
    <text evidence="2">The sequence shown here is derived from an EMBL/GenBank/DDBJ whole genome shotgun (WGS) entry which is preliminary data.</text>
</comment>
<evidence type="ECO:0000313" key="3">
    <source>
        <dbReference type="Proteomes" id="UP001501170"/>
    </source>
</evidence>
<accession>A0ABP5U629</accession>
<dbReference type="SUPFAM" id="SSF51735">
    <property type="entry name" value="NAD(P)-binding Rossmann-fold domains"/>
    <property type="match status" value="1"/>
</dbReference>
<protein>
    <submittedName>
        <fullName evidence="2">NADP-dependent oxidoreductase</fullName>
    </submittedName>
</protein>
<reference evidence="3" key="1">
    <citation type="journal article" date="2019" name="Int. J. Syst. Evol. Microbiol.">
        <title>The Global Catalogue of Microorganisms (GCM) 10K type strain sequencing project: providing services to taxonomists for standard genome sequencing and annotation.</title>
        <authorList>
            <consortium name="The Broad Institute Genomics Platform"/>
            <consortium name="The Broad Institute Genome Sequencing Center for Infectious Disease"/>
            <person name="Wu L."/>
            <person name="Ma J."/>
        </authorList>
    </citation>
    <scope>NUCLEOTIDE SEQUENCE [LARGE SCALE GENOMIC DNA]</scope>
    <source>
        <strain evidence="3">JCM 16227</strain>
    </source>
</reference>
<dbReference type="CDD" id="cd05289">
    <property type="entry name" value="MDR_like_2"/>
    <property type="match status" value="1"/>
</dbReference>
<name>A0ABP5U629_9ACTN</name>
<dbReference type="InterPro" id="IPR052585">
    <property type="entry name" value="Lipid_raft_assoc_Zn_ADH"/>
</dbReference>
<keyword evidence="3" id="KW-1185">Reference proteome</keyword>
<dbReference type="SMART" id="SM00829">
    <property type="entry name" value="PKS_ER"/>
    <property type="match status" value="1"/>
</dbReference>
<organism evidence="2 3">
    <name type="scientific">Gordonia cholesterolivorans</name>
    <dbReference type="NCBI Taxonomy" id="559625"/>
    <lineage>
        <taxon>Bacteria</taxon>
        <taxon>Bacillati</taxon>
        <taxon>Actinomycetota</taxon>
        <taxon>Actinomycetes</taxon>
        <taxon>Mycobacteriales</taxon>
        <taxon>Gordoniaceae</taxon>
        <taxon>Gordonia</taxon>
    </lineage>
</organism>
<proteinExistence type="predicted"/>
<dbReference type="Pfam" id="PF13602">
    <property type="entry name" value="ADH_zinc_N_2"/>
    <property type="match status" value="1"/>
</dbReference>
<dbReference type="EMBL" id="BAAARB010000003">
    <property type="protein sequence ID" value="GAA2370548.1"/>
    <property type="molecule type" value="Genomic_DNA"/>
</dbReference>
<evidence type="ECO:0000259" key="1">
    <source>
        <dbReference type="SMART" id="SM00829"/>
    </source>
</evidence>
<dbReference type="Gene3D" id="3.90.180.10">
    <property type="entry name" value="Medium-chain alcohol dehydrogenases, catalytic domain"/>
    <property type="match status" value="1"/>
</dbReference>
<dbReference type="InterPro" id="IPR013154">
    <property type="entry name" value="ADH-like_N"/>
</dbReference>
<dbReference type="Pfam" id="PF08240">
    <property type="entry name" value="ADH_N"/>
    <property type="match status" value="1"/>
</dbReference>
<dbReference type="RefSeq" id="WP_062365833.1">
    <property type="nucleotide sequence ID" value="NZ_BAAARB010000003.1"/>
</dbReference>
<dbReference type="SUPFAM" id="SSF50129">
    <property type="entry name" value="GroES-like"/>
    <property type="match status" value="1"/>
</dbReference>
<sequence>MAKKIIATGYGDPADVLAVTDVDVPSPGPTDVVVAVRAAGLNPYDVKLVRGVMGTKPEKLPLSLGAEVAGVVHAAGAESGYRAGDEVVVYPAAAALAEYVLADADRVHRKPADLGFAEASSLLLAGVTAVDTLATLGVTGDDVLLVHGGAGAVGSIVVSEAVAAGATVIATASDRNHDHLRESGAVPVAYGEGLAEAITEARDGKRVTGVIDTVGTDEAIDVSLDLVAPHRIVSVAAWGRVDDGIVVVDGSSEQSRHHRRAAVEPLLEDAASGRITVEIARTFGFDDAAEAFDELLGAHPRGKYVFEPK</sequence>
<dbReference type="Proteomes" id="UP001501170">
    <property type="component" value="Unassembled WGS sequence"/>
</dbReference>
<dbReference type="PANTHER" id="PTHR43482:SF1">
    <property type="entry name" value="PROTEIN AST1-RELATED"/>
    <property type="match status" value="1"/>
</dbReference>
<dbReference type="InterPro" id="IPR036291">
    <property type="entry name" value="NAD(P)-bd_dom_sf"/>
</dbReference>